<name>S8D5J3_9LAMI</name>
<proteinExistence type="predicted"/>
<reference evidence="1 2" key="1">
    <citation type="journal article" date="2013" name="BMC Genomics">
        <title>The miniature genome of a carnivorous plant Genlisea aurea contains a low number of genes and short non-coding sequences.</title>
        <authorList>
            <person name="Leushkin E.V."/>
            <person name="Sutormin R.A."/>
            <person name="Nabieva E.R."/>
            <person name="Penin A.A."/>
            <person name="Kondrashov A.S."/>
            <person name="Logacheva M.D."/>
        </authorList>
    </citation>
    <scope>NUCLEOTIDE SEQUENCE [LARGE SCALE GENOMIC DNA]</scope>
</reference>
<evidence type="ECO:0000313" key="2">
    <source>
        <dbReference type="Proteomes" id="UP000015453"/>
    </source>
</evidence>
<accession>S8D5J3</accession>
<keyword evidence="2" id="KW-1185">Reference proteome</keyword>
<comment type="caution">
    <text evidence="1">The sequence shown here is derived from an EMBL/GenBank/DDBJ whole genome shotgun (WGS) entry which is preliminary data.</text>
</comment>
<dbReference type="EMBL" id="AUSU01000009">
    <property type="protein sequence ID" value="EPS74695.1"/>
    <property type="molecule type" value="Genomic_DNA"/>
</dbReference>
<dbReference type="Proteomes" id="UP000015453">
    <property type="component" value="Unassembled WGS sequence"/>
</dbReference>
<gene>
    <name evidence="1" type="ORF">M569_00070</name>
</gene>
<dbReference type="AlphaFoldDB" id="S8D5J3"/>
<organism evidence="1 2">
    <name type="scientific">Genlisea aurea</name>
    <dbReference type="NCBI Taxonomy" id="192259"/>
    <lineage>
        <taxon>Eukaryota</taxon>
        <taxon>Viridiplantae</taxon>
        <taxon>Streptophyta</taxon>
        <taxon>Embryophyta</taxon>
        <taxon>Tracheophyta</taxon>
        <taxon>Spermatophyta</taxon>
        <taxon>Magnoliopsida</taxon>
        <taxon>eudicotyledons</taxon>
        <taxon>Gunneridae</taxon>
        <taxon>Pentapetalae</taxon>
        <taxon>asterids</taxon>
        <taxon>lamiids</taxon>
        <taxon>Lamiales</taxon>
        <taxon>Lentibulariaceae</taxon>
        <taxon>Genlisea</taxon>
    </lineage>
</organism>
<sequence>MALRRIAEKFAARDAENTATADKQISRGFVFYGTNTLKTLLFLIAQHPGFVYPPRSQVCKGVLFAEDYIRAAVPILGSDSFDRSRLVSVILSLVVDICERDPSKGRYLSFKGGYKKRKSGYTNLLALKPSSSATCLTLIQSPTMLMLSPSMSMPLWMEGFYGIVDTYVTMPSDEVLKELD</sequence>
<protein>
    <submittedName>
        <fullName evidence="1">Uncharacterized protein</fullName>
    </submittedName>
</protein>
<evidence type="ECO:0000313" key="1">
    <source>
        <dbReference type="EMBL" id="EPS74695.1"/>
    </source>
</evidence>